<dbReference type="FunCoup" id="B8M5L8">
    <property type="interactions" value="854"/>
</dbReference>
<dbReference type="eggNOG" id="KOG3943">
    <property type="taxonomic scope" value="Eukaryota"/>
</dbReference>
<dbReference type="InterPro" id="IPR040183">
    <property type="entry name" value="THUMPD1-like"/>
</dbReference>
<evidence type="ECO:0000313" key="4">
    <source>
        <dbReference type="EMBL" id="EED19912.1"/>
    </source>
</evidence>
<sequence length="281" mass="31169">MASRPPNRVSKPKKGGGNYKKSKGGPAYKVAFESGDAGVFITCDMGREGKCAGEILDIFTEYYEKSLGKQNLSGATGQNIESEDDNEDDSDAGDDIEAQIRKEVEGLKPKASKPRLFQKVTANMPCMVFYRVDKSIDPVKLVHDICEEAKANPEERKTRWIKRMTPITQIRKVLSVDLAAFAKEVLEPYFHGDAGPKKFAIRPAVRNNNSFNRDDIIKTVAAAVGPGHKVDLKNPDYTILVEIAQNLIGMSVVESDYDKLKRFNLMEIYSPTPKPQQNPAA</sequence>
<dbReference type="Proteomes" id="UP000001745">
    <property type="component" value="Unassembled WGS sequence"/>
</dbReference>
<dbReference type="GO" id="GO:0006400">
    <property type="term" value="P:tRNA modification"/>
    <property type="evidence" value="ECO:0007669"/>
    <property type="project" value="InterPro"/>
</dbReference>
<dbReference type="GeneID" id="8107782"/>
<dbReference type="HOGENOM" id="CLU_039352_2_2_1"/>
<feature type="region of interest" description="Disordered" evidence="2">
    <location>
        <begin position="1"/>
        <end position="26"/>
    </location>
</feature>
<dbReference type="PhylomeDB" id="B8M5L8"/>
<dbReference type="RefSeq" id="XP_002480346.1">
    <property type="nucleotide sequence ID" value="XM_002480301.1"/>
</dbReference>
<dbReference type="PANTHER" id="PTHR13452:SF10">
    <property type="entry name" value="THUMP DOMAIN-CONTAINING PROTEIN 1"/>
    <property type="match status" value="1"/>
</dbReference>
<protein>
    <submittedName>
        <fullName evidence="4">THUMP domain protein</fullName>
    </submittedName>
</protein>
<dbReference type="CDD" id="cd11717">
    <property type="entry name" value="THUMP_THUMPD1_like"/>
    <property type="match status" value="1"/>
</dbReference>
<evidence type="ECO:0000259" key="3">
    <source>
        <dbReference type="PROSITE" id="PS51165"/>
    </source>
</evidence>
<dbReference type="GO" id="GO:0003723">
    <property type="term" value="F:RNA binding"/>
    <property type="evidence" value="ECO:0007669"/>
    <property type="project" value="UniProtKB-UniRule"/>
</dbReference>
<dbReference type="OMA" id="MNEKACV"/>
<dbReference type="Pfam" id="PF02926">
    <property type="entry name" value="THUMP"/>
    <property type="match status" value="1"/>
</dbReference>
<dbReference type="VEuPathDB" id="FungiDB:TSTA_031730"/>
<dbReference type="SMART" id="SM00981">
    <property type="entry name" value="THUMP"/>
    <property type="match status" value="1"/>
</dbReference>
<proteinExistence type="predicted"/>
<dbReference type="AlphaFoldDB" id="B8M5L8"/>
<reference evidence="5" key="1">
    <citation type="journal article" date="2015" name="Genome Announc.">
        <title>Genome sequence of the AIDS-associated pathogen Penicillium marneffei (ATCC18224) and its near taxonomic relative Talaromyces stipitatus (ATCC10500).</title>
        <authorList>
            <person name="Nierman W.C."/>
            <person name="Fedorova-Abrams N.D."/>
            <person name="Andrianopoulos A."/>
        </authorList>
    </citation>
    <scope>NUCLEOTIDE SEQUENCE [LARGE SCALE GENOMIC DNA]</scope>
    <source>
        <strain evidence="5">ATCC 10500 / CBS 375.48 / QM 6759 / NRRL 1006</strain>
    </source>
</reference>
<dbReference type="PROSITE" id="PS51165">
    <property type="entry name" value="THUMP"/>
    <property type="match status" value="1"/>
</dbReference>
<gene>
    <name evidence="4" type="ORF">TSTA_031730</name>
</gene>
<dbReference type="InterPro" id="IPR004114">
    <property type="entry name" value="THUMP_dom"/>
</dbReference>
<keyword evidence="1" id="KW-0694">RNA-binding</keyword>
<feature type="compositionally biased region" description="Acidic residues" evidence="2">
    <location>
        <begin position="81"/>
        <end position="93"/>
    </location>
</feature>
<dbReference type="OrthoDB" id="367221at2759"/>
<dbReference type="SUPFAM" id="SSF143437">
    <property type="entry name" value="THUMP domain-like"/>
    <property type="match status" value="1"/>
</dbReference>
<evidence type="ECO:0000256" key="1">
    <source>
        <dbReference type="PROSITE-ProRule" id="PRU00529"/>
    </source>
</evidence>
<dbReference type="STRING" id="441959.B8M5L8"/>
<name>B8M5L8_TALSN</name>
<keyword evidence="5" id="KW-1185">Reference proteome</keyword>
<dbReference type="FunFam" id="3.30.2300.10:FF:000001">
    <property type="entry name" value="THUMP domain-containing protein 1"/>
    <property type="match status" value="1"/>
</dbReference>
<dbReference type="EMBL" id="EQ962654">
    <property type="protein sequence ID" value="EED19912.1"/>
    <property type="molecule type" value="Genomic_DNA"/>
</dbReference>
<dbReference type="PANTHER" id="PTHR13452">
    <property type="entry name" value="THUMP DOMAIN CONTAINING PROTEIN 1-RELATED"/>
    <property type="match status" value="1"/>
</dbReference>
<feature type="domain" description="THUMP" evidence="3">
    <location>
        <begin position="149"/>
        <end position="254"/>
    </location>
</feature>
<evidence type="ECO:0000313" key="5">
    <source>
        <dbReference type="Proteomes" id="UP000001745"/>
    </source>
</evidence>
<evidence type="ECO:0000256" key="2">
    <source>
        <dbReference type="SAM" id="MobiDB-lite"/>
    </source>
</evidence>
<organism evidence="4 5">
    <name type="scientific">Talaromyces stipitatus (strain ATCC 10500 / CBS 375.48 / QM 6759 / NRRL 1006)</name>
    <name type="common">Penicillium stipitatum</name>
    <dbReference type="NCBI Taxonomy" id="441959"/>
    <lineage>
        <taxon>Eukaryota</taxon>
        <taxon>Fungi</taxon>
        <taxon>Dikarya</taxon>
        <taxon>Ascomycota</taxon>
        <taxon>Pezizomycotina</taxon>
        <taxon>Eurotiomycetes</taxon>
        <taxon>Eurotiomycetidae</taxon>
        <taxon>Eurotiales</taxon>
        <taxon>Trichocomaceae</taxon>
        <taxon>Talaromyces</taxon>
        <taxon>Talaromyces sect. Talaromyces</taxon>
    </lineage>
</organism>
<dbReference type="InParanoid" id="B8M5L8"/>
<feature type="region of interest" description="Disordered" evidence="2">
    <location>
        <begin position="73"/>
        <end position="93"/>
    </location>
</feature>
<accession>B8M5L8</accession>
<dbReference type="Gene3D" id="3.30.2300.10">
    <property type="entry name" value="THUMP superfamily"/>
    <property type="match status" value="1"/>
</dbReference>